<keyword evidence="3" id="KW-1185">Reference proteome</keyword>
<proteinExistence type="predicted"/>
<evidence type="ECO:0000313" key="2">
    <source>
        <dbReference type="EMBL" id="TGN20274.1"/>
    </source>
</evidence>
<dbReference type="Proteomes" id="UP000298058">
    <property type="component" value="Unassembled WGS sequence"/>
</dbReference>
<feature type="transmembrane region" description="Helical" evidence="1">
    <location>
        <begin position="73"/>
        <end position="91"/>
    </location>
</feature>
<keyword evidence="1" id="KW-0472">Membrane</keyword>
<keyword evidence="1" id="KW-1133">Transmembrane helix</keyword>
<keyword evidence="1" id="KW-0812">Transmembrane</keyword>
<gene>
    <name evidence="2" type="ORF">EHS15_03375</name>
</gene>
<dbReference type="RefSeq" id="WP_135759139.1">
    <property type="nucleotide sequence ID" value="NZ_RQHW01000013.1"/>
</dbReference>
<feature type="transmembrane region" description="Helical" evidence="1">
    <location>
        <begin position="38"/>
        <end position="61"/>
    </location>
</feature>
<dbReference type="AlphaFoldDB" id="A0A4R9M0M6"/>
<organism evidence="2 3">
    <name type="scientific">Leptospira idonii</name>
    <dbReference type="NCBI Taxonomy" id="1193500"/>
    <lineage>
        <taxon>Bacteria</taxon>
        <taxon>Pseudomonadati</taxon>
        <taxon>Spirochaetota</taxon>
        <taxon>Spirochaetia</taxon>
        <taxon>Leptospirales</taxon>
        <taxon>Leptospiraceae</taxon>
        <taxon>Leptospira</taxon>
    </lineage>
</organism>
<protein>
    <submittedName>
        <fullName evidence="2">Uncharacterized protein</fullName>
    </submittedName>
</protein>
<dbReference type="OrthoDB" id="327419at2"/>
<sequence length="190" mass="22034">MSGVFEFFEKIQKQILDLQNSIHQFQESWDRFQKFWDFFLGIVPWEVLLLLAFSVILLSLFNSVSPSTPKLNLSLAVLGLAFLWGYFWGLFSESVNYWTIVKAALYILLPLHAIGLGTWGYRFYRQRTFTNRRIKPRDWEESLGSISKDYNSLMAAAYSKNDALLENQTEIKNKIADLEKSISGLKGLFP</sequence>
<reference evidence="2" key="1">
    <citation type="journal article" date="2019" name="PLoS Negl. Trop. Dis.">
        <title>Revisiting the worldwide diversity of Leptospira species in the environment.</title>
        <authorList>
            <person name="Vincent A.T."/>
            <person name="Schiettekatte O."/>
            <person name="Bourhy P."/>
            <person name="Veyrier F.J."/>
            <person name="Picardeau M."/>
        </authorList>
    </citation>
    <scope>NUCLEOTIDE SEQUENCE [LARGE SCALE GENOMIC DNA]</scope>
    <source>
        <strain evidence="2">201300427</strain>
    </source>
</reference>
<evidence type="ECO:0000313" key="3">
    <source>
        <dbReference type="Proteomes" id="UP000298058"/>
    </source>
</evidence>
<evidence type="ECO:0000256" key="1">
    <source>
        <dbReference type="SAM" id="Phobius"/>
    </source>
</evidence>
<name>A0A4R9M0M6_9LEPT</name>
<dbReference type="EMBL" id="RQHW01000013">
    <property type="protein sequence ID" value="TGN20274.1"/>
    <property type="molecule type" value="Genomic_DNA"/>
</dbReference>
<comment type="caution">
    <text evidence="2">The sequence shown here is derived from an EMBL/GenBank/DDBJ whole genome shotgun (WGS) entry which is preliminary data.</text>
</comment>
<feature type="transmembrane region" description="Helical" evidence="1">
    <location>
        <begin position="103"/>
        <end position="124"/>
    </location>
</feature>
<accession>A0A4R9M0M6</accession>